<feature type="compositionally biased region" description="Low complexity" evidence="1">
    <location>
        <begin position="197"/>
        <end position="219"/>
    </location>
</feature>
<proteinExistence type="predicted"/>
<dbReference type="GeneID" id="80532685"/>
<reference evidence="2 3" key="1">
    <citation type="journal article" date="2012" name="PLoS ONE">
        <title>The genome of Chelonid herpesvirus 5 harbors atypical genes.</title>
        <authorList>
            <person name="Ackermann M."/>
            <person name="Koriabine M."/>
            <person name="Hartmann-Fritsch F."/>
            <person name="de Jong P.J."/>
            <person name="Lewis T.D."/>
            <person name="Schetle N."/>
            <person name="Work T.M."/>
            <person name="Dagenais J."/>
            <person name="Balazs G.H."/>
            <person name="Leong J.A."/>
        </authorList>
    </citation>
    <scope>NUCLEOTIDE SEQUENCE [LARGE SCALE GENOMIC DNA]</scope>
</reference>
<feature type="region of interest" description="Disordered" evidence="1">
    <location>
        <begin position="171"/>
        <end position="231"/>
    </location>
</feature>
<organism evidence="2 3">
    <name type="scientific">Chelonid alphaherpesvirus 5</name>
    <dbReference type="NCBI Taxonomy" id="702736"/>
    <lineage>
        <taxon>Viruses</taxon>
        <taxon>Duplodnaviria</taxon>
        <taxon>Heunggongvirae</taxon>
        <taxon>Peploviricota</taxon>
        <taxon>Herviviricetes</taxon>
        <taxon>Herpesvirales</taxon>
        <taxon>Orthoherpesviridae</taxon>
        <taxon>Alphaherpesvirinae</taxon>
        <taxon>Scutavirus</taxon>
        <taxon>Scutavirus chelonidalpha5</taxon>
    </lineage>
</organism>
<dbReference type="RefSeq" id="YP_010795526.1">
    <property type="nucleotide sequence ID" value="NC_075701.1"/>
</dbReference>
<evidence type="ECO:0000256" key="1">
    <source>
        <dbReference type="SAM" id="MobiDB-lite"/>
    </source>
</evidence>
<dbReference type="KEGG" id="vg:80532685"/>
<protein>
    <submittedName>
        <fullName evidence="2">Uncharacterized protein</fullName>
    </submittedName>
</protein>
<dbReference type="Proteomes" id="UP000325782">
    <property type="component" value="Segment"/>
</dbReference>
<gene>
    <name evidence="2" type="primary">HP18</name>
</gene>
<accession>V5NWW6</accession>
<name>V5NWW6_9ALPH</name>
<keyword evidence="3" id="KW-1185">Reference proteome</keyword>
<evidence type="ECO:0000313" key="2">
    <source>
        <dbReference type="EMBL" id="AHA93340.1"/>
    </source>
</evidence>
<dbReference type="EMBL" id="HQ878327">
    <property type="protein sequence ID" value="AHA93340.1"/>
    <property type="molecule type" value="Genomic_DNA"/>
</dbReference>
<sequence>MEAAITHLYATVRCLIWTELRSAKRLAEAFMIAVALKLEDPVWARKLRTPTPGVKELYIALRRLQLIFPPELEFAVLRELVRIPNAELIAKIDDLFARSFFGKTLSHTAICVLSCRAAYRVACNVSEERGTLFLLGVLNAFRAERFEFFHGFLRSPARRSPYWRTRHVDRRALPSDRGDPSASPDSQLQSGDEHVPGRSTGSLRSRSGSLRSSVRGSVSDRALANRARGDE</sequence>
<evidence type="ECO:0000313" key="3">
    <source>
        <dbReference type="Proteomes" id="UP000325782"/>
    </source>
</evidence>